<dbReference type="InterPro" id="IPR021729">
    <property type="entry name" value="DUF3298"/>
</dbReference>
<sequence>MSIKWKVSLVLCGLAIIIGIAAFYHNQQASGTEKKKIEPDASYKEVEIVTLVNDGRYMKYAVNYPLFHQAKLDQEMKRFAETALDKFKTSFSEASDVNEENRYELNIDYEIVHYAKQTVAIKFNTYELKGGVKGAHQTKMFNFDYKKQHFLSIDDLFLSKKEDLQKLSRMTFQELKKDRSLAENEQLLKQGTSPAAKHYQYFSIKDRFIEFYFPAGQIAPDEQGPQLLAIKKTLLKGMLKPEYINKEKNKNEKKEPIPKRKIVKLPKQAAFNPNQKAIALTFDDGPNPSTTSKILRALKENKGHATFFVLGSRVQYYPDMLSEIRKGGNEIGNHSYSHPLLTRLPLKQAIKQVEETQQIIEKAGGFTPTHFRPPYGGTNEQINEAVNMKVTLWDVDPEDWKYRNSQYVANYILTHASSGETVLMHDIYDTSANAAVTIIKELTKQGYQLLTVSELEQWKEAQKLINLEKISILMFISYV</sequence>
<dbReference type="Pfam" id="PF13739">
    <property type="entry name" value="PdaC"/>
    <property type="match status" value="1"/>
</dbReference>
<dbReference type="PANTHER" id="PTHR10587:SF133">
    <property type="entry name" value="CHITIN DEACETYLASE 1-RELATED"/>
    <property type="match status" value="1"/>
</dbReference>
<dbReference type="InterPro" id="IPR050248">
    <property type="entry name" value="Polysacc_deacetylase_ArnD"/>
</dbReference>
<dbReference type="Gene3D" id="3.20.20.370">
    <property type="entry name" value="Glycoside hydrolase/deacetylase"/>
    <property type="match status" value="1"/>
</dbReference>
<dbReference type="InterPro" id="IPR037126">
    <property type="entry name" value="PdaC/RsiV-like_sf"/>
</dbReference>
<evidence type="ECO:0000256" key="1">
    <source>
        <dbReference type="ARBA" id="ARBA00022723"/>
    </source>
</evidence>
<dbReference type="GO" id="GO:0016020">
    <property type="term" value="C:membrane"/>
    <property type="evidence" value="ECO:0007669"/>
    <property type="project" value="TreeGrafter"/>
</dbReference>
<gene>
    <name evidence="4" type="ORF">C5695_12950</name>
</gene>
<evidence type="ECO:0000313" key="5">
    <source>
        <dbReference type="Proteomes" id="UP000264960"/>
    </source>
</evidence>
<feature type="domain" description="NodB homology" evidence="3">
    <location>
        <begin position="276"/>
        <end position="450"/>
    </location>
</feature>
<dbReference type="GO" id="GO:0016810">
    <property type="term" value="F:hydrolase activity, acting on carbon-nitrogen (but not peptide) bonds"/>
    <property type="evidence" value="ECO:0007669"/>
    <property type="project" value="InterPro"/>
</dbReference>
<dbReference type="RefSeq" id="WP_117731073.1">
    <property type="nucleotide sequence ID" value="NZ_CP027116.1"/>
</dbReference>
<keyword evidence="1" id="KW-0479">Metal-binding</keyword>
<dbReference type="InterPro" id="IPR025303">
    <property type="entry name" value="PdaC"/>
</dbReference>
<protein>
    <recommendedName>
        <fullName evidence="3">NodB homology domain-containing protein</fullName>
    </recommendedName>
</protein>
<dbReference type="AlphaFoldDB" id="A0AAD0MMK8"/>
<proteinExistence type="predicted"/>
<dbReference type="PROSITE" id="PS51677">
    <property type="entry name" value="NODB"/>
    <property type="match status" value="1"/>
</dbReference>
<dbReference type="InterPro" id="IPR002509">
    <property type="entry name" value="NODB_dom"/>
</dbReference>
<reference evidence="4 5" key="1">
    <citation type="submission" date="2018-02" db="EMBL/GenBank/DDBJ databases">
        <title>The complete genome of two Bacillus pumilus strains from Cuatro Cienegas, Coahuila, Mexico.</title>
        <authorList>
            <person name="Zarza E."/>
            <person name="Alcaraz L.D."/>
            <person name="Aguilar-Salinas B."/>
            <person name="Islas A."/>
            <person name="Olmedo-Alvarez G."/>
        </authorList>
    </citation>
    <scope>NUCLEOTIDE SEQUENCE [LARGE SCALE GENOMIC DNA]</scope>
    <source>
        <strain evidence="4 5">145</strain>
    </source>
</reference>
<dbReference type="PANTHER" id="PTHR10587">
    <property type="entry name" value="GLYCOSYL TRANSFERASE-RELATED"/>
    <property type="match status" value="1"/>
</dbReference>
<keyword evidence="2" id="KW-0378">Hydrolase</keyword>
<name>A0AAD0MMK8_BACPU</name>
<evidence type="ECO:0000259" key="3">
    <source>
        <dbReference type="PROSITE" id="PS51677"/>
    </source>
</evidence>
<dbReference type="Pfam" id="PF01522">
    <property type="entry name" value="Polysacc_deac_1"/>
    <property type="match status" value="1"/>
</dbReference>
<dbReference type="SUPFAM" id="SSF88713">
    <property type="entry name" value="Glycoside hydrolase/deacetylase"/>
    <property type="match status" value="1"/>
</dbReference>
<dbReference type="InterPro" id="IPR011330">
    <property type="entry name" value="Glyco_hydro/deAcase_b/a-brl"/>
</dbReference>
<dbReference type="GO" id="GO:0046872">
    <property type="term" value="F:metal ion binding"/>
    <property type="evidence" value="ECO:0007669"/>
    <property type="project" value="UniProtKB-KW"/>
</dbReference>
<evidence type="ECO:0000313" key="4">
    <source>
        <dbReference type="EMBL" id="AVM24705.1"/>
    </source>
</evidence>
<evidence type="ECO:0000256" key="2">
    <source>
        <dbReference type="ARBA" id="ARBA00022801"/>
    </source>
</evidence>
<dbReference type="Gene3D" id="3.90.640.20">
    <property type="entry name" value="Heat-shock cognate protein, ATPase"/>
    <property type="match status" value="1"/>
</dbReference>
<dbReference type="Proteomes" id="UP000264960">
    <property type="component" value="Chromosome"/>
</dbReference>
<dbReference type="Gene3D" id="3.30.565.40">
    <property type="entry name" value="Fervidobacterium nodosum Rt17-B1 like"/>
    <property type="match status" value="1"/>
</dbReference>
<dbReference type="GO" id="GO:0005975">
    <property type="term" value="P:carbohydrate metabolic process"/>
    <property type="evidence" value="ECO:0007669"/>
    <property type="project" value="InterPro"/>
</dbReference>
<organism evidence="4 5">
    <name type="scientific">Bacillus pumilus</name>
    <name type="common">Bacillus mesentericus</name>
    <dbReference type="NCBI Taxonomy" id="1408"/>
    <lineage>
        <taxon>Bacteria</taxon>
        <taxon>Bacillati</taxon>
        <taxon>Bacillota</taxon>
        <taxon>Bacilli</taxon>
        <taxon>Bacillales</taxon>
        <taxon>Bacillaceae</taxon>
        <taxon>Bacillus</taxon>
    </lineage>
</organism>
<dbReference type="EMBL" id="CP027116">
    <property type="protein sequence ID" value="AVM24705.1"/>
    <property type="molecule type" value="Genomic_DNA"/>
</dbReference>
<accession>A0AAD0MMK8</accession>
<dbReference type="Pfam" id="PF11738">
    <property type="entry name" value="DUF3298"/>
    <property type="match status" value="1"/>
</dbReference>